<dbReference type="SUPFAM" id="SSF49785">
    <property type="entry name" value="Galactose-binding domain-like"/>
    <property type="match status" value="1"/>
</dbReference>
<keyword evidence="2 5" id="KW-0378">Hydrolase</keyword>
<dbReference type="GO" id="GO:0005975">
    <property type="term" value="P:carbohydrate metabolic process"/>
    <property type="evidence" value="ECO:0007669"/>
    <property type="project" value="InterPro"/>
</dbReference>
<evidence type="ECO:0000313" key="10">
    <source>
        <dbReference type="EMBL" id="SDQ26613.1"/>
    </source>
</evidence>
<evidence type="ECO:0000259" key="9">
    <source>
        <dbReference type="Pfam" id="PF21467"/>
    </source>
</evidence>
<dbReference type="InterPro" id="IPR017853">
    <property type="entry name" value="GH"/>
</dbReference>
<gene>
    <name evidence="10" type="ORF">SAMN04487752_1510</name>
</gene>
<dbReference type="InterPro" id="IPR048912">
    <property type="entry name" value="BetaGal1-like_ABD1"/>
</dbReference>
<feature type="domain" description="Beta-galactosidase galactose-binding" evidence="9">
    <location>
        <begin position="506"/>
        <end position="564"/>
    </location>
</feature>
<evidence type="ECO:0000256" key="2">
    <source>
        <dbReference type="ARBA" id="ARBA00022801"/>
    </source>
</evidence>
<evidence type="ECO:0000256" key="1">
    <source>
        <dbReference type="ARBA" id="ARBA00009809"/>
    </source>
</evidence>
<comment type="similarity">
    <text evidence="1 6">Belongs to the glycosyl hydrolase 35 family.</text>
</comment>
<dbReference type="RefSeq" id="WP_089976723.1">
    <property type="nucleotide sequence ID" value="NZ_CP084916.1"/>
</dbReference>
<evidence type="ECO:0000313" key="11">
    <source>
        <dbReference type="Proteomes" id="UP000199481"/>
    </source>
</evidence>
<reference evidence="11" key="1">
    <citation type="submission" date="2016-10" db="EMBL/GenBank/DDBJ databases">
        <authorList>
            <person name="Varghese N."/>
            <person name="Submissions S."/>
        </authorList>
    </citation>
    <scope>NUCLEOTIDE SEQUENCE [LARGE SCALE GENOMIC DNA]</scope>
    <source>
        <strain evidence="11">MPL-11</strain>
    </source>
</reference>
<dbReference type="AlphaFoldDB" id="A0A1H0ZGR0"/>
<evidence type="ECO:0000259" key="8">
    <source>
        <dbReference type="Pfam" id="PF21317"/>
    </source>
</evidence>
<feature type="active site" description="Proton donor" evidence="4">
    <location>
        <position position="157"/>
    </location>
</feature>
<dbReference type="Proteomes" id="UP000199481">
    <property type="component" value="Unassembled WGS sequence"/>
</dbReference>
<dbReference type="PANTHER" id="PTHR23421">
    <property type="entry name" value="BETA-GALACTOSIDASE RELATED"/>
    <property type="match status" value="1"/>
</dbReference>
<comment type="catalytic activity">
    <reaction evidence="5">
        <text>Hydrolysis of terminal non-reducing beta-D-galactose residues in beta-D-galactosides.</text>
        <dbReference type="EC" id="3.2.1.23"/>
    </reaction>
</comment>
<dbReference type="InterPro" id="IPR031330">
    <property type="entry name" value="Gly_Hdrlase_35_cat"/>
</dbReference>
<evidence type="ECO:0000256" key="6">
    <source>
        <dbReference type="RuleBase" id="RU003679"/>
    </source>
</evidence>
<dbReference type="EMBL" id="FNJW01000008">
    <property type="protein sequence ID" value="SDQ26613.1"/>
    <property type="molecule type" value="Genomic_DNA"/>
</dbReference>
<name>A0A1H0ZGR0_9LACT</name>
<dbReference type="Pfam" id="PF01301">
    <property type="entry name" value="Glyco_hydro_35"/>
    <property type="match status" value="1"/>
</dbReference>
<organism evidence="10 11">
    <name type="scientific">Carnobacterium viridans</name>
    <dbReference type="NCBI Taxonomy" id="174587"/>
    <lineage>
        <taxon>Bacteria</taxon>
        <taxon>Bacillati</taxon>
        <taxon>Bacillota</taxon>
        <taxon>Bacilli</taxon>
        <taxon>Lactobacillales</taxon>
        <taxon>Carnobacteriaceae</taxon>
        <taxon>Carnobacterium</taxon>
    </lineage>
</organism>
<dbReference type="InterPro" id="IPR001944">
    <property type="entry name" value="Glycoside_Hdrlase_35"/>
</dbReference>
<dbReference type="Pfam" id="PF21317">
    <property type="entry name" value="BetaGal_ABD_1"/>
    <property type="match status" value="1"/>
</dbReference>
<feature type="domain" description="Beta-galactosidase 1-like first all-beta" evidence="8">
    <location>
        <begin position="374"/>
        <end position="488"/>
    </location>
</feature>
<dbReference type="OrthoDB" id="9813184at2"/>
<dbReference type="Gene3D" id="2.60.120.260">
    <property type="entry name" value="Galactose-binding domain-like"/>
    <property type="match status" value="2"/>
</dbReference>
<accession>A0A1H0ZGR0</accession>
<dbReference type="PROSITE" id="PS01182">
    <property type="entry name" value="GLYCOSYL_HYDROL_F35"/>
    <property type="match status" value="1"/>
</dbReference>
<evidence type="ECO:0000256" key="3">
    <source>
        <dbReference type="ARBA" id="ARBA00023295"/>
    </source>
</evidence>
<dbReference type="InterPro" id="IPR008979">
    <property type="entry name" value="Galactose-bd-like_sf"/>
</dbReference>
<keyword evidence="3 5" id="KW-0326">Glycosidase</keyword>
<dbReference type="Pfam" id="PF21467">
    <property type="entry name" value="BetaGal_gal-bd"/>
    <property type="match status" value="1"/>
</dbReference>
<dbReference type="EC" id="3.2.1.23" evidence="5"/>
<dbReference type="SUPFAM" id="SSF51445">
    <property type="entry name" value="(Trans)glycosidases"/>
    <property type="match status" value="1"/>
</dbReference>
<proteinExistence type="inferred from homology"/>
<protein>
    <recommendedName>
        <fullName evidence="5">Beta-galactosidase</fullName>
        <ecNumber evidence="5">3.2.1.23</ecNumber>
    </recommendedName>
</protein>
<dbReference type="InterPro" id="IPR026283">
    <property type="entry name" value="B-gal_1-like"/>
</dbReference>
<dbReference type="GO" id="GO:0004565">
    <property type="term" value="F:beta-galactosidase activity"/>
    <property type="evidence" value="ECO:0007669"/>
    <property type="project" value="UniProtKB-EC"/>
</dbReference>
<dbReference type="InterPro" id="IPR048913">
    <property type="entry name" value="BetaGal_gal-bd"/>
</dbReference>
<evidence type="ECO:0000259" key="7">
    <source>
        <dbReference type="Pfam" id="PF01301"/>
    </source>
</evidence>
<dbReference type="InterPro" id="IPR019801">
    <property type="entry name" value="Glyco_hydro_35_CS"/>
</dbReference>
<keyword evidence="11" id="KW-1185">Reference proteome</keyword>
<evidence type="ECO:0000256" key="4">
    <source>
        <dbReference type="PIRSR" id="PIRSR006336-1"/>
    </source>
</evidence>
<dbReference type="PIRSF" id="PIRSF006336">
    <property type="entry name" value="B-gal"/>
    <property type="match status" value="1"/>
</dbReference>
<sequence>MNTFEIKEEFLLNGEPFKIISGAVHYFRVLPEDWYHSLYNLKALGFNTLETYIPWNVHEQKEEEYNFSGQFDIKRFVQIAEELDLFVILRPSPYICAEWEFGGLPAWLLTYKNMRIRSSDPAFIEKVSRYYKKLLKQITPLQVDQGGPVIMMQLENEYGSYGEDKEYLKMLYELMVQLGVTVPIFTSDGAWKATQEAGTMTDLDILTTGNFGSHSKENFKDLKDFHESKGKKWPLMCMEYWDGWFNRWNDPIIKREAHDLTRDVKEALEIGSLNLYMFHGGTNFGFMNGSSARLRKDLPQVTSYDYDAPLDEQGNPTEKYYALQKMMQEFFPDIKQHSPLLKTSMNIKDIKVTGKVSLLSIVDRIAKKQESKYPKTMEELGQQYGYTLYRSYVEKDSQKEFYRVIDGSDRLQFFFNEEKIATQYQEEIGEKIYASPITGSNQLDVLVENMGRVNYGHKLLADTQQKGIRRGVMSDLHFITDWEQYSLDFSEPLSIDFDKEWEEHSPSFYQYKVEIDAPEDTFINMESFGKGIVLVNGFNIGRFWNEGPTLSLYVPKALFKKGENEIIVFETEGIWSETISLEMEPKFKKMDKEEE</sequence>
<feature type="active site" description="Nucleophile" evidence="4">
    <location>
        <position position="239"/>
    </location>
</feature>
<evidence type="ECO:0000256" key="5">
    <source>
        <dbReference type="RuleBase" id="RU000675"/>
    </source>
</evidence>
<dbReference type="Gene3D" id="3.20.20.80">
    <property type="entry name" value="Glycosidases"/>
    <property type="match status" value="1"/>
</dbReference>
<dbReference type="PRINTS" id="PR00742">
    <property type="entry name" value="GLHYDRLASE35"/>
</dbReference>
<feature type="domain" description="Glycoside hydrolase 35 catalytic" evidence="7">
    <location>
        <begin position="9"/>
        <end position="329"/>
    </location>
</feature>
<dbReference type="FunFam" id="3.20.20.80:FF:000116">
    <property type="entry name" value="Beta-galactosidase 3"/>
    <property type="match status" value="1"/>
</dbReference>